<gene>
    <name evidence="1" type="ORF">A2685_03215</name>
</gene>
<dbReference type="EMBL" id="MGGB01000056">
    <property type="protein sequence ID" value="OGM18123.1"/>
    <property type="molecule type" value="Genomic_DNA"/>
</dbReference>
<reference evidence="1 2" key="1">
    <citation type="journal article" date="2016" name="Nat. Commun.">
        <title>Thousands of microbial genomes shed light on interconnected biogeochemical processes in an aquifer system.</title>
        <authorList>
            <person name="Anantharaman K."/>
            <person name="Brown C.T."/>
            <person name="Hug L.A."/>
            <person name="Sharon I."/>
            <person name="Castelle C.J."/>
            <person name="Probst A.J."/>
            <person name="Thomas B.C."/>
            <person name="Singh A."/>
            <person name="Wilkins M.J."/>
            <person name="Karaoz U."/>
            <person name="Brodie E.L."/>
            <person name="Williams K.H."/>
            <person name="Hubbard S.S."/>
            <person name="Banfield J.F."/>
        </authorList>
    </citation>
    <scope>NUCLEOTIDE SEQUENCE [LARGE SCALE GENOMIC DNA]</scope>
</reference>
<name>A0A1F7XSW9_9BACT</name>
<evidence type="ECO:0000313" key="2">
    <source>
        <dbReference type="Proteomes" id="UP000178446"/>
    </source>
</evidence>
<protein>
    <recommendedName>
        <fullName evidence="3">Aminoglycoside phosphotransferase domain-containing protein</fullName>
    </recommendedName>
</protein>
<dbReference type="Proteomes" id="UP000178446">
    <property type="component" value="Unassembled WGS sequence"/>
</dbReference>
<evidence type="ECO:0008006" key="3">
    <source>
        <dbReference type="Google" id="ProtNLM"/>
    </source>
</evidence>
<organism evidence="1 2">
    <name type="scientific">Candidatus Woesebacteria bacterium RIFCSPHIGHO2_01_FULL_37_10</name>
    <dbReference type="NCBI Taxonomy" id="1802489"/>
    <lineage>
        <taxon>Bacteria</taxon>
        <taxon>Candidatus Woeseibacteriota</taxon>
    </lineage>
</organism>
<sequence>MSIEWGKVNHQLDIENGLAQQVSIEGTSFSFTHIKSGFTDNVFLINASSSAADQLGTFIAKEYLEEWHQKEQKVYEDILQHHPFLGAPALITSGDGFVILEHFKPEEFSTFSAEHIGSLQSWVIQKHIFFSAHPQLTEPFKEEESVQIKYLVEKPFRVMRRFEGEELTTLTQKVLGMEDYFADIVRLNNTLPATLEHGDLEPQNLFVGQDNGLKVVDWVNTRRGSGLFDINQFFETARDLGVALGVEQITAHIAEAIGQGDLGTLLPKIRMIMLLNKIHFYGDKHLSGETFSHSRLRPVYEMLIEYLSELNQLIEQTNN</sequence>
<dbReference type="Gene3D" id="3.90.1200.10">
    <property type="match status" value="1"/>
</dbReference>
<dbReference type="AlphaFoldDB" id="A0A1F7XSW9"/>
<proteinExistence type="predicted"/>
<dbReference type="InterPro" id="IPR011009">
    <property type="entry name" value="Kinase-like_dom_sf"/>
</dbReference>
<dbReference type="SUPFAM" id="SSF56112">
    <property type="entry name" value="Protein kinase-like (PK-like)"/>
    <property type="match status" value="1"/>
</dbReference>
<comment type="caution">
    <text evidence="1">The sequence shown here is derived from an EMBL/GenBank/DDBJ whole genome shotgun (WGS) entry which is preliminary data.</text>
</comment>
<accession>A0A1F7XSW9</accession>
<evidence type="ECO:0000313" key="1">
    <source>
        <dbReference type="EMBL" id="OGM18123.1"/>
    </source>
</evidence>